<dbReference type="SUPFAM" id="SSF48452">
    <property type="entry name" value="TPR-like"/>
    <property type="match status" value="1"/>
</dbReference>
<name>A0AAU9LGL9_9STRA</name>
<reference evidence="2 4" key="1">
    <citation type="submission" date="2021-11" db="EMBL/GenBank/DDBJ databases">
        <authorList>
            <person name="Islam A."/>
            <person name="Islam S."/>
            <person name="Flora M.S."/>
            <person name="Rahman M."/>
            <person name="Ziaur R.M."/>
            <person name="Epstein J.H."/>
            <person name="Hassan M."/>
            <person name="Klassen M."/>
            <person name="Woodard K."/>
            <person name="Webb A."/>
            <person name="Webby R.J."/>
            <person name="El Zowalaty M.E."/>
        </authorList>
    </citation>
    <scope>NUCLEOTIDE SEQUENCE</scope>
    <source>
        <strain evidence="3">Pbs1</strain>
        <strain evidence="2">Pbs3</strain>
    </source>
</reference>
<dbReference type="EMBL" id="CAKKTJ010000331">
    <property type="protein sequence ID" value="CAH0482027.1"/>
    <property type="molecule type" value="Genomic_DNA"/>
</dbReference>
<dbReference type="InterPro" id="IPR013216">
    <property type="entry name" value="Methyltransf_11"/>
</dbReference>
<comment type="caution">
    <text evidence="2">The sequence shown here is derived from an EMBL/GenBank/DDBJ whole genome shotgun (WGS) entry which is preliminary data.</text>
</comment>
<dbReference type="CDD" id="cd02440">
    <property type="entry name" value="AdoMet_MTases"/>
    <property type="match status" value="1"/>
</dbReference>
<evidence type="ECO:0000259" key="1">
    <source>
        <dbReference type="Pfam" id="PF08241"/>
    </source>
</evidence>
<evidence type="ECO:0000313" key="4">
    <source>
        <dbReference type="Proteomes" id="UP001158986"/>
    </source>
</evidence>
<dbReference type="Proteomes" id="UP001158986">
    <property type="component" value="Unassembled WGS sequence"/>
</dbReference>
<dbReference type="PANTHER" id="PTHR43861">
    <property type="entry name" value="TRANS-ACONITATE 2-METHYLTRANSFERASE-RELATED"/>
    <property type="match status" value="1"/>
</dbReference>
<dbReference type="PANTHER" id="PTHR43861:SF1">
    <property type="entry name" value="TRANS-ACONITATE 2-METHYLTRANSFERASE"/>
    <property type="match status" value="1"/>
</dbReference>
<sequence>MSQYTLAYLTSAWVKPIDEILLPWLYSILDEMNEIKKEKLMITFLQVHWSPQDTDTSSTNDTKTKVQRLQPILFRLRCKELQVTDLPACVLLDAKGQVLTQKLLQSFDDEVCQLYKSNATLTSFTDFTLSWKVFRELLENNGVIGATWDKLRPLWLSNMTLVQSAAFQPLKVDDGALVKMRQEALALYEAGEFLSAATSFVNILLIRPTCTKSSFNLAVILQSIGETYFAVSNMLRVVALDDSDSVAHTVLRSVYYPKEPDLVVAGYRLILSANRDGHVRATHSLATLEDAITIRTAAPAYVAEVFDELADSFEEKLVAHLEYHVPWQLVEALQILSPAGFISTDSKTEPTWVVADVGCGTGLCGRLLRPHVKHIVGVDISPLMIEKTREKGSYDELHTVDIVPFLESCANESLDLVISADVWIYVGALEQVFELSARKLRASTGWMAFSIELCNPRATDNAVEYRLASSGRFQHAHSYIASLASCFGFTIALQEGITVRKESGEPIPGRIYLLHRDGSSAE</sequence>
<evidence type="ECO:0000313" key="3">
    <source>
        <dbReference type="EMBL" id="CAH0522438.1"/>
    </source>
</evidence>
<dbReference type="Proteomes" id="UP001160483">
    <property type="component" value="Unassembled WGS sequence"/>
</dbReference>
<gene>
    <name evidence="3" type="ORF">PBS001_LOCUS8869</name>
    <name evidence="2" type="ORF">PBS003_LOCUS8626</name>
</gene>
<organism evidence="2 5">
    <name type="scientific">Peronospora belbahrii</name>
    <dbReference type="NCBI Taxonomy" id="622444"/>
    <lineage>
        <taxon>Eukaryota</taxon>
        <taxon>Sar</taxon>
        <taxon>Stramenopiles</taxon>
        <taxon>Oomycota</taxon>
        <taxon>Peronosporomycetes</taxon>
        <taxon>Peronosporales</taxon>
        <taxon>Peronosporaceae</taxon>
        <taxon>Peronospora</taxon>
    </lineage>
</organism>
<evidence type="ECO:0000313" key="5">
    <source>
        <dbReference type="Proteomes" id="UP001160483"/>
    </source>
</evidence>
<dbReference type="GO" id="GO:0008757">
    <property type="term" value="F:S-adenosylmethionine-dependent methyltransferase activity"/>
    <property type="evidence" value="ECO:0007669"/>
    <property type="project" value="InterPro"/>
</dbReference>
<dbReference type="Pfam" id="PF08241">
    <property type="entry name" value="Methyltransf_11"/>
    <property type="match status" value="1"/>
</dbReference>
<feature type="domain" description="Methyltransferase type 11" evidence="1">
    <location>
        <begin position="356"/>
        <end position="441"/>
    </location>
</feature>
<evidence type="ECO:0000313" key="2">
    <source>
        <dbReference type="EMBL" id="CAH0482027.1"/>
    </source>
</evidence>
<dbReference type="AlphaFoldDB" id="A0AAU9LGL9"/>
<dbReference type="InterPro" id="IPR029063">
    <property type="entry name" value="SAM-dependent_MTases_sf"/>
</dbReference>
<keyword evidence="4" id="KW-1185">Reference proteome</keyword>
<dbReference type="Gene3D" id="3.40.50.150">
    <property type="entry name" value="Vaccinia Virus protein VP39"/>
    <property type="match status" value="1"/>
</dbReference>
<dbReference type="EMBL" id="CAKLCB010000389">
    <property type="protein sequence ID" value="CAH0522438.1"/>
    <property type="molecule type" value="Genomic_DNA"/>
</dbReference>
<proteinExistence type="predicted"/>
<dbReference type="Gene3D" id="1.25.40.10">
    <property type="entry name" value="Tetratricopeptide repeat domain"/>
    <property type="match status" value="1"/>
</dbReference>
<accession>A0AAU9LGL9</accession>
<dbReference type="InterPro" id="IPR011990">
    <property type="entry name" value="TPR-like_helical_dom_sf"/>
</dbReference>
<protein>
    <recommendedName>
        <fullName evidence="1">Methyltransferase type 11 domain-containing protein</fullName>
    </recommendedName>
</protein>
<dbReference type="SUPFAM" id="SSF53335">
    <property type="entry name" value="S-adenosyl-L-methionine-dependent methyltransferases"/>
    <property type="match status" value="1"/>
</dbReference>